<accession>A0A2W1BH43</accession>
<organism evidence="1 2">
    <name type="scientific">Helicoverpa armigera</name>
    <name type="common">Cotton bollworm</name>
    <name type="synonym">Heliothis armigera</name>
    <dbReference type="NCBI Taxonomy" id="29058"/>
    <lineage>
        <taxon>Eukaryota</taxon>
        <taxon>Metazoa</taxon>
        <taxon>Ecdysozoa</taxon>
        <taxon>Arthropoda</taxon>
        <taxon>Hexapoda</taxon>
        <taxon>Insecta</taxon>
        <taxon>Pterygota</taxon>
        <taxon>Neoptera</taxon>
        <taxon>Endopterygota</taxon>
        <taxon>Lepidoptera</taxon>
        <taxon>Glossata</taxon>
        <taxon>Ditrysia</taxon>
        <taxon>Noctuoidea</taxon>
        <taxon>Noctuidae</taxon>
        <taxon>Heliothinae</taxon>
        <taxon>Helicoverpa</taxon>
    </lineage>
</organism>
<proteinExistence type="predicted"/>
<dbReference type="EMBL" id="KZ150051">
    <property type="protein sequence ID" value="PZC74419.1"/>
    <property type="molecule type" value="Genomic_DNA"/>
</dbReference>
<evidence type="ECO:0000313" key="2">
    <source>
        <dbReference type="Proteomes" id="UP000249218"/>
    </source>
</evidence>
<protein>
    <submittedName>
        <fullName evidence="1">Uncharacterized protein</fullName>
    </submittedName>
</protein>
<sequence length="92" mass="10556">MLRLQGVLLQSSLHEDNMMQRKIVTLLTVALVFQLLCPIEVSSYRIPRDTWHNIQDTLKDFGYNVKTVAGNVGSSLKSFFKNAWREIQNMAS</sequence>
<evidence type="ECO:0000313" key="1">
    <source>
        <dbReference type="EMBL" id="PZC74419.1"/>
    </source>
</evidence>
<dbReference type="AlphaFoldDB" id="A0A2W1BH43"/>
<dbReference type="Proteomes" id="UP000249218">
    <property type="component" value="Unassembled WGS sequence"/>
</dbReference>
<name>A0A2W1BH43_HELAM</name>
<gene>
    <name evidence="1" type="primary">HaOG207896</name>
    <name evidence="1" type="ORF">B5X24_HaOG207896</name>
</gene>
<keyword evidence="2" id="KW-1185">Reference proteome</keyword>
<reference evidence="1 2" key="1">
    <citation type="journal article" date="2017" name="BMC Biol.">
        <title>Genomic innovations, transcriptional plasticity and gene loss underlying the evolution and divergence of two highly polyphagous and invasive Helicoverpa pest species.</title>
        <authorList>
            <person name="Pearce S.L."/>
            <person name="Clarke D.F."/>
            <person name="East P.D."/>
            <person name="Elfekih S."/>
            <person name="Gordon K.H."/>
            <person name="Jermiin L.S."/>
            <person name="McGaughran A."/>
            <person name="Oakeshott J.G."/>
            <person name="Papanikolaou A."/>
            <person name="Perera O.P."/>
            <person name="Rane R.V."/>
            <person name="Richards S."/>
            <person name="Tay W.T."/>
            <person name="Walsh T.K."/>
            <person name="Anderson A."/>
            <person name="Anderson C.J."/>
            <person name="Asgari S."/>
            <person name="Board P.G."/>
            <person name="Bretschneider A."/>
            <person name="Campbell P.M."/>
            <person name="Chertemps T."/>
            <person name="Christeller J.T."/>
            <person name="Coppin C.W."/>
            <person name="Downes S.J."/>
            <person name="Duan G."/>
            <person name="Farnsworth C.A."/>
            <person name="Good R.T."/>
            <person name="Han L.B."/>
            <person name="Han Y.C."/>
            <person name="Hatje K."/>
            <person name="Horne I."/>
            <person name="Huang Y.P."/>
            <person name="Hughes D.S."/>
            <person name="Jacquin-Joly E."/>
            <person name="James W."/>
            <person name="Jhangiani S."/>
            <person name="Kollmar M."/>
            <person name="Kuwar S.S."/>
            <person name="Li S."/>
            <person name="Liu N.Y."/>
            <person name="Maibeche M.T."/>
            <person name="Miller J.R."/>
            <person name="Montagne N."/>
            <person name="Perry T."/>
            <person name="Qu J."/>
            <person name="Song S.V."/>
            <person name="Sutton G.G."/>
            <person name="Vogel H."/>
            <person name="Walenz B.P."/>
            <person name="Xu W."/>
            <person name="Zhang H.J."/>
            <person name="Zou Z."/>
            <person name="Batterham P."/>
            <person name="Edwards O.R."/>
            <person name="Feyereisen R."/>
            <person name="Gibbs R.A."/>
            <person name="Heckel D.G."/>
            <person name="McGrath A."/>
            <person name="Robin C."/>
            <person name="Scherer S.E."/>
            <person name="Worley K.C."/>
            <person name="Wu Y.D."/>
        </authorList>
    </citation>
    <scope>NUCLEOTIDE SEQUENCE [LARGE SCALE GENOMIC DNA]</scope>
    <source>
        <strain evidence="1">Harm_GR_Male_#8</strain>
        <tissue evidence="1">Whole organism</tissue>
    </source>
</reference>